<evidence type="ECO:0000256" key="5">
    <source>
        <dbReference type="RuleBase" id="RU000651"/>
    </source>
</evidence>
<evidence type="ECO:0000256" key="4">
    <source>
        <dbReference type="ARBA" id="ARBA00022801"/>
    </source>
</evidence>
<dbReference type="GO" id="GO:0016787">
    <property type="term" value="F:hydrolase activity"/>
    <property type="evidence" value="ECO:0007669"/>
    <property type="project" value="UniProtKB-KW"/>
</dbReference>
<dbReference type="AlphaFoldDB" id="A0A3Q0RL61"/>
<dbReference type="Pfam" id="PF00074">
    <property type="entry name" value="RnaseA"/>
    <property type="match status" value="1"/>
</dbReference>
<evidence type="ECO:0000256" key="2">
    <source>
        <dbReference type="ARBA" id="ARBA00022722"/>
    </source>
</evidence>
<dbReference type="SMART" id="SM00092">
    <property type="entry name" value="RNAse_Pc"/>
    <property type="match status" value="1"/>
</dbReference>
<dbReference type="GeneTree" id="ENSGT00670000099148"/>
<evidence type="ECO:0000256" key="3">
    <source>
        <dbReference type="ARBA" id="ARBA00022759"/>
    </source>
</evidence>
<dbReference type="Gene3D" id="3.10.130.10">
    <property type="entry name" value="Ribonuclease A-like domain"/>
    <property type="match status" value="1"/>
</dbReference>
<dbReference type="SUPFAM" id="SSF54076">
    <property type="entry name" value="RNase A-like"/>
    <property type="match status" value="1"/>
</dbReference>
<evidence type="ECO:0000313" key="7">
    <source>
        <dbReference type="Ensembl" id="ENSACIP00000010623.1"/>
    </source>
</evidence>
<comment type="similarity">
    <text evidence="1 5">Belongs to the pancreatic ribonuclease family.</text>
</comment>
<dbReference type="Proteomes" id="UP000261340">
    <property type="component" value="Unplaced"/>
</dbReference>
<dbReference type="GO" id="GO:0004540">
    <property type="term" value="F:RNA nuclease activity"/>
    <property type="evidence" value="ECO:0007669"/>
    <property type="project" value="TreeGrafter"/>
</dbReference>
<organism evidence="7 8">
    <name type="scientific">Amphilophus citrinellus</name>
    <name type="common">Midas cichlid</name>
    <name type="synonym">Cichlasoma citrinellum</name>
    <dbReference type="NCBI Taxonomy" id="61819"/>
    <lineage>
        <taxon>Eukaryota</taxon>
        <taxon>Metazoa</taxon>
        <taxon>Chordata</taxon>
        <taxon>Craniata</taxon>
        <taxon>Vertebrata</taxon>
        <taxon>Euteleostomi</taxon>
        <taxon>Actinopterygii</taxon>
        <taxon>Neopterygii</taxon>
        <taxon>Teleostei</taxon>
        <taxon>Neoteleostei</taxon>
        <taxon>Acanthomorphata</taxon>
        <taxon>Ovalentaria</taxon>
        <taxon>Cichlomorphae</taxon>
        <taxon>Cichliformes</taxon>
        <taxon>Cichlidae</taxon>
        <taxon>New World cichlids</taxon>
        <taxon>Cichlasomatinae</taxon>
        <taxon>Heroini</taxon>
        <taxon>Amphilophus</taxon>
    </lineage>
</organism>
<name>A0A3Q0RL61_AMPCI</name>
<dbReference type="InterPro" id="IPR036816">
    <property type="entry name" value="RNaseA-like_dom_sf"/>
</dbReference>
<reference evidence="7" key="1">
    <citation type="submission" date="2025-08" db="UniProtKB">
        <authorList>
            <consortium name="Ensembl"/>
        </authorList>
    </citation>
    <scope>IDENTIFICATION</scope>
</reference>
<dbReference type="OMA" id="IRISCIN"/>
<keyword evidence="3 5" id="KW-0255">Endonuclease</keyword>
<dbReference type="GO" id="GO:0003676">
    <property type="term" value="F:nucleic acid binding"/>
    <property type="evidence" value="ECO:0007669"/>
    <property type="project" value="InterPro"/>
</dbReference>
<dbReference type="Ensembl" id="ENSACIT00000010929.1">
    <property type="protein sequence ID" value="ENSACIP00000010623.1"/>
    <property type="gene ID" value="ENSACIG00000008330.1"/>
</dbReference>
<keyword evidence="4 5" id="KW-0378">Hydrolase</keyword>
<keyword evidence="8" id="KW-1185">Reference proteome</keyword>
<proteinExistence type="inferred from homology"/>
<dbReference type="InterPro" id="IPR001427">
    <property type="entry name" value="RNaseA"/>
</dbReference>
<keyword evidence="2 5" id="KW-0540">Nuclease</keyword>
<protein>
    <recommendedName>
        <fullName evidence="6">Ribonuclease A-domain domain-containing protein</fullName>
    </recommendedName>
</protein>
<dbReference type="PROSITE" id="PS00127">
    <property type="entry name" value="RNASE_PANCREATIC"/>
    <property type="match status" value="1"/>
</dbReference>
<evidence type="ECO:0000256" key="1">
    <source>
        <dbReference type="ARBA" id="ARBA00005600"/>
    </source>
</evidence>
<dbReference type="GO" id="GO:0050830">
    <property type="term" value="P:defense response to Gram-positive bacterium"/>
    <property type="evidence" value="ECO:0007669"/>
    <property type="project" value="TreeGrafter"/>
</dbReference>
<evidence type="ECO:0000313" key="8">
    <source>
        <dbReference type="Proteomes" id="UP000261340"/>
    </source>
</evidence>
<dbReference type="GO" id="GO:0004519">
    <property type="term" value="F:endonuclease activity"/>
    <property type="evidence" value="ECO:0007669"/>
    <property type="project" value="UniProtKB-KW"/>
</dbReference>
<dbReference type="InterPro" id="IPR023412">
    <property type="entry name" value="RNaseA_domain"/>
</dbReference>
<accession>A0A3Q0RL61</accession>
<dbReference type="InterPro" id="IPR023411">
    <property type="entry name" value="RNaseA_AS"/>
</dbReference>
<reference evidence="7" key="2">
    <citation type="submission" date="2025-09" db="UniProtKB">
        <authorList>
            <consortium name="Ensembl"/>
        </authorList>
    </citation>
    <scope>IDENTIFICATION</scope>
</reference>
<evidence type="ECO:0000259" key="6">
    <source>
        <dbReference type="SMART" id="SM00092"/>
    </source>
</evidence>
<feature type="domain" description="Ribonuclease A-domain" evidence="6">
    <location>
        <begin position="55"/>
        <end position="155"/>
    </location>
</feature>
<sequence length="158" mass="18322">MHNTLLNHLILSEECIKRRHNQRIFSQVDSAFLPQGIMRVQCACLLLLLLPAAALSQSYNDFERKHILPEKGSQKCDDMMKKINGINQCKPINTFLKAKVDQIVKLCRSYKNDWAIDKFDVIDCKRKSQKPCTYTDLNLREQKKIKCENGLPVIIKEC</sequence>
<dbReference type="PANTHER" id="PTHR11437">
    <property type="entry name" value="RIBONUCLEASE"/>
    <property type="match status" value="1"/>
</dbReference>